<dbReference type="SMART" id="SM00202">
    <property type="entry name" value="SR"/>
    <property type="match status" value="1"/>
</dbReference>
<dbReference type="Gene3D" id="3.10.250.10">
    <property type="entry name" value="SRCR-like domain"/>
    <property type="match status" value="1"/>
</dbReference>
<dbReference type="PROSITE" id="PS00021">
    <property type="entry name" value="KRINGLE_1"/>
    <property type="match status" value="1"/>
</dbReference>
<dbReference type="PROSITE" id="PS50092">
    <property type="entry name" value="TSP1"/>
    <property type="match status" value="1"/>
</dbReference>
<evidence type="ECO:0000259" key="8">
    <source>
        <dbReference type="PROSITE" id="PS50287"/>
    </source>
</evidence>
<dbReference type="SUPFAM" id="SSF56487">
    <property type="entry name" value="SRCR-like"/>
    <property type="match status" value="1"/>
</dbReference>
<dbReference type="InterPro" id="IPR001190">
    <property type="entry name" value="SRCR"/>
</dbReference>
<dbReference type="Pfam" id="PF00530">
    <property type="entry name" value="SRCR"/>
    <property type="match status" value="1"/>
</dbReference>
<dbReference type="InterPro" id="IPR036772">
    <property type="entry name" value="SRCR-like_dom_sf"/>
</dbReference>
<dbReference type="SUPFAM" id="SSF82895">
    <property type="entry name" value="TSP-1 type 1 repeat"/>
    <property type="match status" value="1"/>
</dbReference>
<sequence length="322" mass="36265">MYNQDVNDRDGATYGNVVDDTWSIWSSWSDCSATVGLGYRERNRHCVRKQTRDRCLGHPIQFEKCLTFPEEYPVISLDKVSARLDGPQYVAGNGTLQLFVELIGKWVGVNSDLGQWDFDDGNVACKHLGLPGATSVWTSSVMDTHGHFQCTVNCEGTEMTLNDCEINLMPATRDVYAGITCLNDGEWDVWSSWSQNCNIDHKQCRTRSCIDGSDNCPETSEQQRVIYDLIKTYSIECYTKADGSDYRGKLSTTEHGKVCQKWTVQSPHSHDRTVANYPNGGLGDHNYCRNPEPVVMPWCYTIDPAVRWQYCDIGDPMSTCGS</sequence>
<evidence type="ECO:0000313" key="9">
    <source>
        <dbReference type="Proteomes" id="UP000694865"/>
    </source>
</evidence>
<evidence type="ECO:0000256" key="2">
    <source>
        <dbReference type="ARBA" id="ARBA00022525"/>
    </source>
</evidence>
<accession>A0ABM0MIH3</accession>
<feature type="domain" description="SRCR" evidence="8">
    <location>
        <begin position="82"/>
        <end position="182"/>
    </location>
</feature>
<dbReference type="PROSITE" id="PS50287">
    <property type="entry name" value="SRCR_2"/>
    <property type="match status" value="1"/>
</dbReference>
<dbReference type="PANTHER" id="PTHR24261">
    <property type="entry name" value="PLASMINOGEN-RELATED"/>
    <property type="match status" value="1"/>
</dbReference>
<keyword evidence="9" id="KW-1185">Reference proteome</keyword>
<dbReference type="InterPro" id="IPR038178">
    <property type="entry name" value="Kringle_sf"/>
</dbReference>
<evidence type="ECO:0000256" key="5">
    <source>
        <dbReference type="PROSITE-ProRule" id="PRU00121"/>
    </source>
</evidence>
<evidence type="ECO:0000256" key="1">
    <source>
        <dbReference type="ARBA" id="ARBA00004613"/>
    </source>
</evidence>
<dbReference type="InterPro" id="IPR036383">
    <property type="entry name" value="TSP1_rpt_sf"/>
</dbReference>
<dbReference type="SMART" id="SM00130">
    <property type="entry name" value="KR"/>
    <property type="match status" value="1"/>
</dbReference>
<dbReference type="Gene3D" id="2.20.100.10">
    <property type="entry name" value="Thrombospondin type-1 (TSP1) repeat"/>
    <property type="match status" value="1"/>
</dbReference>
<evidence type="ECO:0000256" key="3">
    <source>
        <dbReference type="ARBA" id="ARBA00022572"/>
    </source>
</evidence>
<dbReference type="SUPFAM" id="SSF57440">
    <property type="entry name" value="Kringle-like"/>
    <property type="match status" value="1"/>
</dbReference>
<dbReference type="Proteomes" id="UP000694865">
    <property type="component" value="Unplaced"/>
</dbReference>
<dbReference type="PROSITE" id="PS50070">
    <property type="entry name" value="KRINGLE_2"/>
    <property type="match status" value="1"/>
</dbReference>
<evidence type="ECO:0000259" key="7">
    <source>
        <dbReference type="PROSITE" id="PS50070"/>
    </source>
</evidence>
<dbReference type="PRINTS" id="PR00018">
    <property type="entry name" value="KRINGLE"/>
</dbReference>
<dbReference type="InterPro" id="IPR000001">
    <property type="entry name" value="Kringle"/>
</dbReference>
<organism evidence="9 10">
    <name type="scientific">Saccoglossus kowalevskii</name>
    <name type="common">Acorn worm</name>
    <dbReference type="NCBI Taxonomy" id="10224"/>
    <lineage>
        <taxon>Eukaryota</taxon>
        <taxon>Metazoa</taxon>
        <taxon>Hemichordata</taxon>
        <taxon>Enteropneusta</taxon>
        <taxon>Harrimaniidae</taxon>
        <taxon>Saccoglossus</taxon>
    </lineage>
</organism>
<evidence type="ECO:0000256" key="4">
    <source>
        <dbReference type="ARBA" id="ARBA00023157"/>
    </source>
</evidence>
<dbReference type="CDD" id="cd00108">
    <property type="entry name" value="KR"/>
    <property type="match status" value="1"/>
</dbReference>
<dbReference type="InterPro" id="IPR050759">
    <property type="entry name" value="Serine_protease_kringle"/>
</dbReference>
<dbReference type="PANTHER" id="PTHR24261:SF7">
    <property type="entry name" value="KRINGLE DOMAIN-CONTAINING PROTEIN"/>
    <property type="match status" value="1"/>
</dbReference>
<dbReference type="Gene3D" id="2.40.20.10">
    <property type="entry name" value="Plasminogen Kringle 4"/>
    <property type="match status" value="1"/>
</dbReference>
<feature type="domain" description="Kringle" evidence="7">
    <location>
        <begin position="236"/>
        <end position="320"/>
    </location>
</feature>
<proteinExistence type="predicted"/>
<dbReference type="SMART" id="SM00209">
    <property type="entry name" value="TSP1"/>
    <property type="match status" value="2"/>
</dbReference>
<protein>
    <submittedName>
        <fullName evidence="10">Plasminogen-like</fullName>
    </submittedName>
</protein>
<dbReference type="RefSeq" id="XP_006819814.1">
    <property type="nucleotide sequence ID" value="XM_006819751.1"/>
</dbReference>
<evidence type="ECO:0000256" key="6">
    <source>
        <dbReference type="PROSITE-ProRule" id="PRU00196"/>
    </source>
</evidence>
<feature type="disulfide bond" evidence="5">
    <location>
        <begin position="288"/>
        <end position="311"/>
    </location>
</feature>
<keyword evidence="2" id="KW-0964">Secreted</keyword>
<name>A0ABM0MIH3_SACKO</name>
<comment type="subcellular location">
    <subcellularLocation>
        <location evidence="1">Secreted</location>
    </subcellularLocation>
</comment>
<dbReference type="InterPro" id="IPR018056">
    <property type="entry name" value="Kringle_CS"/>
</dbReference>
<evidence type="ECO:0000313" key="10">
    <source>
        <dbReference type="RefSeq" id="XP_006819814.1"/>
    </source>
</evidence>
<dbReference type="Pfam" id="PF00051">
    <property type="entry name" value="Kringle"/>
    <property type="match status" value="1"/>
</dbReference>
<keyword evidence="3 5" id="KW-0420">Kringle</keyword>
<gene>
    <name evidence="10" type="primary">LOC102806826</name>
</gene>
<feature type="disulfide bond" evidence="6">
    <location>
        <begin position="154"/>
        <end position="164"/>
    </location>
</feature>
<dbReference type="Pfam" id="PF00090">
    <property type="entry name" value="TSP_1"/>
    <property type="match status" value="1"/>
</dbReference>
<dbReference type="InterPro" id="IPR013806">
    <property type="entry name" value="Kringle-like"/>
</dbReference>
<dbReference type="InterPro" id="IPR000884">
    <property type="entry name" value="TSP1_rpt"/>
</dbReference>
<keyword evidence="4 6" id="KW-1015">Disulfide bond</keyword>
<dbReference type="GeneID" id="102806826"/>
<reference evidence="10" key="1">
    <citation type="submission" date="2025-08" db="UniProtKB">
        <authorList>
            <consortium name="RefSeq"/>
        </authorList>
    </citation>
    <scope>IDENTIFICATION</scope>
    <source>
        <tissue evidence="10">Testes</tissue>
    </source>
</reference>
<comment type="caution">
    <text evidence="6">Lacks conserved residue(s) required for the propagation of feature annotation.</text>
</comment>